<dbReference type="AlphaFoldDB" id="A0A1I0RD48"/>
<name>A0A1I0RD48_9FLAO</name>
<gene>
    <name evidence="1" type="ORF">SAMN05421841_2504</name>
</gene>
<dbReference type="RefSeq" id="WP_089793063.1">
    <property type="nucleotide sequence ID" value="NZ_FOIU01000002.1"/>
</dbReference>
<dbReference type="EMBL" id="FOIU01000002">
    <property type="protein sequence ID" value="SEW38763.1"/>
    <property type="molecule type" value="Genomic_DNA"/>
</dbReference>
<keyword evidence="2" id="KW-1185">Reference proteome</keyword>
<protein>
    <submittedName>
        <fullName evidence="1">Putative peptide modification target, TIGR04139 family</fullName>
    </submittedName>
</protein>
<organism evidence="1 2">
    <name type="scientific">Chryseobacterium wanjuense</name>
    <dbReference type="NCBI Taxonomy" id="356305"/>
    <lineage>
        <taxon>Bacteria</taxon>
        <taxon>Pseudomonadati</taxon>
        <taxon>Bacteroidota</taxon>
        <taxon>Flavobacteriia</taxon>
        <taxon>Flavobacteriales</taxon>
        <taxon>Weeksellaceae</taxon>
        <taxon>Chryseobacterium group</taxon>
        <taxon>Chryseobacterium</taxon>
    </lineage>
</organism>
<reference evidence="2" key="1">
    <citation type="submission" date="2016-10" db="EMBL/GenBank/DDBJ databases">
        <authorList>
            <person name="Varghese N."/>
            <person name="Submissions S."/>
        </authorList>
    </citation>
    <scope>NUCLEOTIDE SEQUENCE [LARGE SCALE GENOMIC DNA]</scope>
    <source>
        <strain evidence="2">DSM 17724</strain>
    </source>
</reference>
<dbReference type="Proteomes" id="UP000199469">
    <property type="component" value="Unassembled WGS sequence"/>
</dbReference>
<dbReference type="STRING" id="356305.SAMN05421841_2504"/>
<proteinExistence type="predicted"/>
<evidence type="ECO:0000313" key="2">
    <source>
        <dbReference type="Proteomes" id="UP000199469"/>
    </source>
</evidence>
<evidence type="ECO:0000313" key="1">
    <source>
        <dbReference type="EMBL" id="SEW38763.1"/>
    </source>
</evidence>
<sequence>MKKLKGLKKNFSSLENKKLKDLTSIQGGKLPGAGSSRSAQSNAVGTGHYDIDYYNDDAASGTWVYNGRSIFDDIQPGMS</sequence>
<accession>A0A1I0RD48</accession>
<dbReference type="OrthoDB" id="769301at2"/>